<evidence type="ECO:0000256" key="2">
    <source>
        <dbReference type="ARBA" id="ARBA00022448"/>
    </source>
</evidence>
<dbReference type="PROSITE" id="PS50893">
    <property type="entry name" value="ABC_TRANSPORTER_2"/>
    <property type="match status" value="1"/>
</dbReference>
<dbReference type="InterPro" id="IPR003593">
    <property type="entry name" value="AAA+_ATPase"/>
</dbReference>
<dbReference type="InterPro" id="IPR017871">
    <property type="entry name" value="ABC_transporter-like_CS"/>
</dbReference>
<keyword evidence="12" id="KW-1185">Reference proteome</keyword>
<dbReference type="CDD" id="cd03214">
    <property type="entry name" value="ABC_Iron-Siderophores_B12_Hemin"/>
    <property type="match status" value="1"/>
</dbReference>
<dbReference type="GO" id="GO:0005886">
    <property type="term" value="C:plasma membrane"/>
    <property type="evidence" value="ECO:0007669"/>
    <property type="project" value="UniProtKB-SubCell"/>
</dbReference>
<dbReference type="SUPFAM" id="SSF52540">
    <property type="entry name" value="P-loop containing nucleoside triphosphate hydrolases"/>
    <property type="match status" value="1"/>
</dbReference>
<accession>A0A7G6E3M9</accession>
<gene>
    <name evidence="11" type="ORF">BR63_10420</name>
</gene>
<dbReference type="SMART" id="SM00382">
    <property type="entry name" value="AAA"/>
    <property type="match status" value="1"/>
</dbReference>
<dbReference type="KEGG" id="tfr:BR63_10420"/>
<keyword evidence="7" id="KW-0408">Iron</keyword>
<dbReference type="AlphaFoldDB" id="A0A7G6E3M9"/>
<evidence type="ECO:0000313" key="11">
    <source>
        <dbReference type="EMBL" id="QNB46683.1"/>
    </source>
</evidence>
<dbReference type="PROSITE" id="PS00211">
    <property type="entry name" value="ABC_TRANSPORTER_1"/>
    <property type="match status" value="1"/>
</dbReference>
<evidence type="ECO:0000259" key="10">
    <source>
        <dbReference type="PROSITE" id="PS50893"/>
    </source>
</evidence>
<evidence type="ECO:0000313" key="12">
    <source>
        <dbReference type="Proteomes" id="UP000515847"/>
    </source>
</evidence>
<dbReference type="PANTHER" id="PTHR42771">
    <property type="entry name" value="IRON(3+)-HYDROXAMATE IMPORT ATP-BINDING PROTEIN FHUC"/>
    <property type="match status" value="1"/>
</dbReference>
<dbReference type="InterPro" id="IPR051535">
    <property type="entry name" value="Siderophore_ABC-ATPase"/>
</dbReference>
<organism evidence="11 12">
    <name type="scientific">Thermanaerosceptrum fracticalcis</name>
    <dbReference type="NCBI Taxonomy" id="1712410"/>
    <lineage>
        <taxon>Bacteria</taxon>
        <taxon>Bacillati</taxon>
        <taxon>Bacillota</taxon>
        <taxon>Clostridia</taxon>
        <taxon>Eubacteriales</taxon>
        <taxon>Peptococcaceae</taxon>
        <taxon>Thermanaerosceptrum</taxon>
    </lineage>
</organism>
<dbReference type="Gene3D" id="3.40.50.300">
    <property type="entry name" value="P-loop containing nucleotide triphosphate hydrolases"/>
    <property type="match status" value="1"/>
</dbReference>
<evidence type="ECO:0000256" key="4">
    <source>
        <dbReference type="ARBA" id="ARBA00022496"/>
    </source>
</evidence>
<name>A0A7G6E3M9_THEFR</name>
<dbReference type="GO" id="GO:0005524">
    <property type="term" value="F:ATP binding"/>
    <property type="evidence" value="ECO:0007669"/>
    <property type="project" value="UniProtKB-KW"/>
</dbReference>
<dbReference type="GO" id="GO:0006826">
    <property type="term" value="P:iron ion transport"/>
    <property type="evidence" value="ECO:0007669"/>
    <property type="project" value="UniProtKB-KW"/>
</dbReference>
<evidence type="ECO:0000256" key="7">
    <source>
        <dbReference type="ARBA" id="ARBA00023004"/>
    </source>
</evidence>
<keyword evidence="9" id="KW-0472">Membrane</keyword>
<keyword evidence="5" id="KW-0547">Nucleotide-binding</keyword>
<evidence type="ECO:0000256" key="1">
    <source>
        <dbReference type="ARBA" id="ARBA00004202"/>
    </source>
</evidence>
<evidence type="ECO:0000256" key="5">
    <source>
        <dbReference type="ARBA" id="ARBA00022741"/>
    </source>
</evidence>
<evidence type="ECO:0000256" key="6">
    <source>
        <dbReference type="ARBA" id="ARBA00022840"/>
    </source>
</evidence>
<dbReference type="GO" id="GO:0016887">
    <property type="term" value="F:ATP hydrolysis activity"/>
    <property type="evidence" value="ECO:0007669"/>
    <property type="project" value="InterPro"/>
</dbReference>
<evidence type="ECO:0000256" key="3">
    <source>
        <dbReference type="ARBA" id="ARBA00022475"/>
    </source>
</evidence>
<keyword evidence="8" id="KW-0406">Ion transport</keyword>
<dbReference type="OrthoDB" id="9799337at2"/>
<keyword evidence="2" id="KW-0813">Transport</keyword>
<comment type="subcellular location">
    <subcellularLocation>
        <location evidence="1">Cell membrane</location>
        <topology evidence="1">Peripheral membrane protein</topology>
    </subcellularLocation>
</comment>
<dbReference type="PANTHER" id="PTHR42771:SF4">
    <property type="entry name" value="IRON(3+)-HYDROXAMATE IMPORT ATP-BINDING PROTEIN FHUC"/>
    <property type="match status" value="1"/>
</dbReference>
<keyword evidence="6 11" id="KW-0067">ATP-binding</keyword>
<dbReference type="FunFam" id="3.40.50.300:FF:000134">
    <property type="entry name" value="Iron-enterobactin ABC transporter ATP-binding protein"/>
    <property type="match status" value="1"/>
</dbReference>
<dbReference type="Proteomes" id="UP000515847">
    <property type="component" value="Chromosome"/>
</dbReference>
<feature type="domain" description="ABC transporter" evidence="10">
    <location>
        <begin position="4"/>
        <end position="240"/>
    </location>
</feature>
<keyword evidence="3" id="KW-1003">Cell membrane</keyword>
<sequence length="260" mass="29329">MALLNVDGVKFAYKKKEVLKKMSLEINEGDFMAVLGPNGSGKSTLLKLLSRNLKPDGGSVFYRKEKITSMDTKALARRLAILVQGAVAPPDILVKDMVSYGRYPHQKWWRGNTQEDLKIIAWAMARTKVQQFALRRMGELSGGERQRVFLAMALAQKPEIILLDEPTTYLDIAHQLELLELVRELNKEEGLTVVAVLHDVAQAARYAEKVVLMEQGKIMAMGSPREVINPENLRRLYGVEVEVCWDQQGLPRIFIKGLAR</sequence>
<dbReference type="InterPro" id="IPR027417">
    <property type="entry name" value="P-loop_NTPase"/>
</dbReference>
<reference evidence="11 12" key="1">
    <citation type="journal article" date="2019" name="Front. Microbiol.">
        <title>Thermoanaerosceptrum fracticalcis gen. nov. sp. nov., a Novel Fumarate-Fermenting Microorganism From a Deep Fractured Carbonate Aquifer of the US Great Basin.</title>
        <authorList>
            <person name="Hamilton-Brehm S.D."/>
            <person name="Stewart L.E."/>
            <person name="Zavarin M."/>
            <person name="Caldwell M."/>
            <person name="Lawson P.A."/>
            <person name="Onstott T.C."/>
            <person name="Grzymski J."/>
            <person name="Neveux I."/>
            <person name="Lollar B.S."/>
            <person name="Russell C.E."/>
            <person name="Moser D.P."/>
        </authorList>
    </citation>
    <scope>NUCLEOTIDE SEQUENCE [LARGE SCALE GENOMIC DNA]</scope>
    <source>
        <strain evidence="11 12">DRI-13</strain>
    </source>
</reference>
<dbReference type="InterPro" id="IPR003439">
    <property type="entry name" value="ABC_transporter-like_ATP-bd"/>
</dbReference>
<protein>
    <submittedName>
        <fullName evidence="11">ATP-binding cassette domain-containing protein</fullName>
    </submittedName>
</protein>
<proteinExistence type="predicted"/>
<evidence type="ECO:0000256" key="9">
    <source>
        <dbReference type="ARBA" id="ARBA00023136"/>
    </source>
</evidence>
<evidence type="ECO:0000256" key="8">
    <source>
        <dbReference type="ARBA" id="ARBA00023065"/>
    </source>
</evidence>
<dbReference type="EMBL" id="CP045798">
    <property type="protein sequence ID" value="QNB46683.1"/>
    <property type="molecule type" value="Genomic_DNA"/>
</dbReference>
<dbReference type="Pfam" id="PF00005">
    <property type="entry name" value="ABC_tran"/>
    <property type="match status" value="1"/>
</dbReference>
<keyword evidence="4" id="KW-0410">Iron transport</keyword>